<dbReference type="EMBL" id="LGGN01000191">
    <property type="protein sequence ID" value="KUK76867.1"/>
    <property type="molecule type" value="Genomic_DNA"/>
</dbReference>
<evidence type="ECO:0000313" key="14">
    <source>
        <dbReference type="Proteomes" id="UP000053860"/>
    </source>
</evidence>
<dbReference type="Gene3D" id="3.40.50.10330">
    <property type="entry name" value="Probable inorganic polyphosphate/atp-NAD kinase, domain 1"/>
    <property type="match status" value="1"/>
</dbReference>
<evidence type="ECO:0000256" key="9">
    <source>
        <dbReference type="ARBA" id="ARBA00023098"/>
    </source>
</evidence>
<comment type="cofactor">
    <cofactor evidence="1">
        <name>Mg(2+)</name>
        <dbReference type="ChEBI" id="CHEBI:18420"/>
    </cofactor>
</comment>
<dbReference type="PANTHER" id="PTHR12358">
    <property type="entry name" value="SPHINGOSINE KINASE"/>
    <property type="match status" value="1"/>
</dbReference>
<keyword evidence="10" id="KW-0594">Phospholipid biosynthesis</keyword>
<dbReference type="GO" id="GO:0046872">
    <property type="term" value="F:metal ion binding"/>
    <property type="evidence" value="ECO:0007669"/>
    <property type="project" value="UniProtKB-KW"/>
</dbReference>
<dbReference type="Pfam" id="PF19279">
    <property type="entry name" value="YegS_C"/>
    <property type="match status" value="1"/>
</dbReference>
<feature type="domain" description="DAGKc" evidence="12">
    <location>
        <begin position="1"/>
        <end position="130"/>
    </location>
</feature>
<evidence type="ECO:0000256" key="1">
    <source>
        <dbReference type="ARBA" id="ARBA00001946"/>
    </source>
</evidence>
<keyword evidence="9" id="KW-0443">Lipid metabolism</keyword>
<dbReference type="SMART" id="SM00046">
    <property type="entry name" value="DAGKc"/>
    <property type="match status" value="1"/>
</dbReference>
<sequence>MDKEKVCLIINPISGTESKKNIPEMVATAFDQKKFDLVIRITGYPGHATEIARQAVREHYRYVLTAGGDGTVNEVARTLINSDTTLGIIPFGSGNGLARELDIPMDAEKALEIILSGKSRTIDYGIANDHIFFCTCGFGFDAFISDKFAEEKKRGPLGYLRQILESAVDFKSEEYELTYDEGTLTVRAFVLTCANASQYGNEAYIAPGASMDDGKMNVSILKPLNALEIPQTTMQLFTRNIDKNSKMTTLVTQKLTIRRSRAGLMHVDGEPVQSGREINVEIIQQGLKVLVPSEKKKEKEAENIFSSLTRWFNE</sequence>
<evidence type="ECO:0000256" key="2">
    <source>
        <dbReference type="ARBA" id="ARBA00022516"/>
    </source>
</evidence>
<keyword evidence="4" id="KW-0479">Metal-binding</keyword>
<evidence type="ECO:0000256" key="4">
    <source>
        <dbReference type="ARBA" id="ARBA00022723"/>
    </source>
</evidence>
<accession>A0A117M031</accession>
<dbReference type="PATRIC" id="fig|294710.3.peg.1387"/>
<evidence type="ECO:0000313" key="13">
    <source>
        <dbReference type="EMBL" id="KUK76867.1"/>
    </source>
</evidence>
<gene>
    <name evidence="13" type="ORF">XD92_1016</name>
</gene>
<evidence type="ECO:0000256" key="6">
    <source>
        <dbReference type="ARBA" id="ARBA00022777"/>
    </source>
</evidence>
<dbReference type="InterPro" id="IPR050187">
    <property type="entry name" value="Lipid_Phosphate_FormReg"/>
</dbReference>
<dbReference type="NCBIfam" id="TIGR00147">
    <property type="entry name" value="YegS/Rv2252/BmrU family lipid kinase"/>
    <property type="match status" value="1"/>
</dbReference>
<name>A0A117M031_9BACT</name>
<dbReference type="Pfam" id="PF00781">
    <property type="entry name" value="DAGK_cat"/>
    <property type="match status" value="1"/>
</dbReference>
<dbReference type="InterPro" id="IPR045540">
    <property type="entry name" value="YegS/DAGK_C"/>
</dbReference>
<dbReference type="GO" id="GO:0005886">
    <property type="term" value="C:plasma membrane"/>
    <property type="evidence" value="ECO:0007669"/>
    <property type="project" value="TreeGrafter"/>
</dbReference>
<dbReference type="PROSITE" id="PS50146">
    <property type="entry name" value="DAGK"/>
    <property type="match status" value="1"/>
</dbReference>
<keyword evidence="8" id="KW-0460">Magnesium</keyword>
<keyword evidence="6" id="KW-0418">Kinase</keyword>
<dbReference type="PANTHER" id="PTHR12358:SF106">
    <property type="entry name" value="LIPID KINASE YEGS"/>
    <property type="match status" value="1"/>
</dbReference>
<keyword evidence="7" id="KW-0067">ATP-binding</keyword>
<keyword evidence="5" id="KW-0547">Nucleotide-binding</keyword>
<evidence type="ECO:0000256" key="10">
    <source>
        <dbReference type="ARBA" id="ARBA00023209"/>
    </source>
</evidence>
<evidence type="ECO:0000256" key="5">
    <source>
        <dbReference type="ARBA" id="ARBA00022741"/>
    </source>
</evidence>
<evidence type="ECO:0000256" key="11">
    <source>
        <dbReference type="ARBA" id="ARBA00023264"/>
    </source>
</evidence>
<comment type="caution">
    <text evidence="13">The sequence shown here is derived from an EMBL/GenBank/DDBJ whole genome shotgun (WGS) entry which is preliminary data.</text>
</comment>
<evidence type="ECO:0000256" key="3">
    <source>
        <dbReference type="ARBA" id="ARBA00022679"/>
    </source>
</evidence>
<dbReference type="GO" id="GO:0005524">
    <property type="term" value="F:ATP binding"/>
    <property type="evidence" value="ECO:0007669"/>
    <property type="project" value="UniProtKB-KW"/>
</dbReference>
<organism evidence="13 14">
    <name type="scientific">Proteiniphilum acetatigenes</name>
    <dbReference type="NCBI Taxonomy" id="294710"/>
    <lineage>
        <taxon>Bacteria</taxon>
        <taxon>Pseudomonadati</taxon>
        <taxon>Bacteroidota</taxon>
        <taxon>Bacteroidia</taxon>
        <taxon>Bacteroidales</taxon>
        <taxon>Dysgonomonadaceae</taxon>
        <taxon>Proteiniphilum</taxon>
    </lineage>
</organism>
<dbReference type="InterPro" id="IPR005218">
    <property type="entry name" value="Diacylglycerol/lipid_kinase"/>
</dbReference>
<dbReference type="SUPFAM" id="SSF111331">
    <property type="entry name" value="NAD kinase/diacylglycerol kinase-like"/>
    <property type="match status" value="1"/>
</dbReference>
<evidence type="ECO:0000256" key="7">
    <source>
        <dbReference type="ARBA" id="ARBA00022840"/>
    </source>
</evidence>
<protein>
    <recommendedName>
        <fullName evidence="12">DAGKc domain-containing protein</fullName>
    </recommendedName>
</protein>
<dbReference type="GO" id="GO:0008654">
    <property type="term" value="P:phospholipid biosynthetic process"/>
    <property type="evidence" value="ECO:0007669"/>
    <property type="project" value="UniProtKB-KW"/>
</dbReference>
<dbReference type="InterPro" id="IPR016064">
    <property type="entry name" value="NAD/diacylglycerol_kinase_sf"/>
</dbReference>
<dbReference type="GO" id="GO:0016301">
    <property type="term" value="F:kinase activity"/>
    <property type="evidence" value="ECO:0007669"/>
    <property type="project" value="UniProtKB-KW"/>
</dbReference>
<dbReference type="InterPro" id="IPR001206">
    <property type="entry name" value="Diacylglycerol_kinase_cat_dom"/>
</dbReference>
<reference evidence="14" key="1">
    <citation type="journal article" date="2015" name="MBio">
        <title>Genome-Resolved Metagenomic Analysis Reveals Roles for Candidate Phyla and Other Microbial Community Members in Biogeochemical Transformations in Oil Reservoirs.</title>
        <authorList>
            <person name="Hu P."/>
            <person name="Tom L."/>
            <person name="Singh A."/>
            <person name="Thomas B.C."/>
            <person name="Baker B.J."/>
            <person name="Piceno Y.M."/>
            <person name="Andersen G.L."/>
            <person name="Banfield J.F."/>
        </authorList>
    </citation>
    <scope>NUCLEOTIDE SEQUENCE [LARGE SCALE GENOMIC DNA]</scope>
</reference>
<keyword evidence="3" id="KW-0808">Transferase</keyword>
<evidence type="ECO:0000256" key="8">
    <source>
        <dbReference type="ARBA" id="ARBA00022842"/>
    </source>
</evidence>
<evidence type="ECO:0000259" key="12">
    <source>
        <dbReference type="PROSITE" id="PS50146"/>
    </source>
</evidence>
<dbReference type="Proteomes" id="UP000053860">
    <property type="component" value="Unassembled WGS sequence"/>
</dbReference>
<keyword evidence="2" id="KW-0444">Lipid biosynthesis</keyword>
<dbReference type="AlphaFoldDB" id="A0A117M031"/>
<keyword evidence="11" id="KW-1208">Phospholipid metabolism</keyword>
<proteinExistence type="predicted"/>
<dbReference type="Gene3D" id="2.60.200.40">
    <property type="match status" value="1"/>
</dbReference>
<dbReference type="InterPro" id="IPR017438">
    <property type="entry name" value="ATP-NAD_kinase_N"/>
</dbReference>